<feature type="transmembrane region" description="Helical" evidence="10">
    <location>
        <begin position="20"/>
        <end position="38"/>
    </location>
</feature>
<evidence type="ECO:0000256" key="2">
    <source>
        <dbReference type="ARBA" id="ARBA00022475"/>
    </source>
</evidence>
<protein>
    <recommendedName>
        <fullName evidence="9">Polyisoprenyl-teichoic acid--peptidoglycan teichoic acid transferase TagU</fullName>
        <ecNumber evidence="9">2.7.8.-</ecNumber>
    </recommendedName>
</protein>
<comment type="similarity">
    <text evidence="1 9">Belongs to the LytR/CpsA/Psr (LCP) family.</text>
</comment>
<feature type="topological domain" description="Cytoplasmic" evidence="9">
    <location>
        <begin position="1"/>
        <end position="14"/>
    </location>
</feature>
<dbReference type="NCBIfam" id="TIGR00350">
    <property type="entry name" value="lytR_cpsA_psr"/>
    <property type="match status" value="1"/>
</dbReference>
<evidence type="ECO:0000256" key="5">
    <source>
        <dbReference type="ARBA" id="ARBA00022968"/>
    </source>
</evidence>
<evidence type="ECO:0000256" key="4">
    <source>
        <dbReference type="ARBA" id="ARBA00022692"/>
    </source>
</evidence>
<dbReference type="InterPro" id="IPR004474">
    <property type="entry name" value="LytR_CpsA_psr"/>
</dbReference>
<evidence type="ECO:0000256" key="6">
    <source>
        <dbReference type="ARBA" id="ARBA00022989"/>
    </source>
</evidence>
<comment type="caution">
    <text evidence="12">The sequence shown here is derived from an EMBL/GenBank/DDBJ whole genome shotgun (WGS) entry which is preliminary data.</text>
</comment>
<keyword evidence="2 9" id="KW-1003">Cell membrane</keyword>
<evidence type="ECO:0000313" key="13">
    <source>
        <dbReference type="Proteomes" id="UP001296923"/>
    </source>
</evidence>
<dbReference type="InterPro" id="IPR023734">
    <property type="entry name" value="TagU"/>
</dbReference>
<reference evidence="12 13" key="1">
    <citation type="submission" date="2021-01" db="EMBL/GenBank/DDBJ databases">
        <title>Genome Sequencing of Type Strains.</title>
        <authorList>
            <person name="Lemaire J.F."/>
            <person name="Inderbitzin P."/>
            <person name="Collins S.B."/>
            <person name="Wespe N."/>
            <person name="Knight-Connoni V."/>
        </authorList>
    </citation>
    <scope>NUCLEOTIDE SEQUENCE [LARGE SCALE GENOMIC DNA]</scope>
    <source>
        <strain evidence="12 13">DSM 23009</strain>
    </source>
</reference>
<keyword evidence="13" id="KW-1185">Reference proteome</keyword>
<keyword evidence="7 9" id="KW-0472">Membrane</keyword>
<dbReference type="PANTHER" id="PTHR33392:SF6">
    <property type="entry name" value="POLYISOPRENYL-TEICHOIC ACID--PEPTIDOGLYCAN TEICHOIC ACID TRANSFERASE TAGU"/>
    <property type="match status" value="1"/>
</dbReference>
<keyword evidence="3 9" id="KW-0808">Transferase</keyword>
<evidence type="ECO:0000256" key="9">
    <source>
        <dbReference type="HAMAP-Rule" id="MF_01140"/>
    </source>
</evidence>
<dbReference type="InterPro" id="IPR050922">
    <property type="entry name" value="LytR/CpsA/Psr_CW_biosynth"/>
</dbReference>
<keyword evidence="4 9" id="KW-0812">Transmembrane</keyword>
<keyword evidence="5 9" id="KW-0735">Signal-anchor</keyword>
<dbReference type="Proteomes" id="UP001296923">
    <property type="component" value="Unassembled WGS sequence"/>
</dbReference>
<dbReference type="HAMAP" id="MF_01140">
    <property type="entry name" value="TagU_transferase"/>
    <property type="match status" value="1"/>
</dbReference>
<evidence type="ECO:0000256" key="10">
    <source>
        <dbReference type="SAM" id="Phobius"/>
    </source>
</evidence>
<evidence type="ECO:0000256" key="1">
    <source>
        <dbReference type="ARBA" id="ARBA00006068"/>
    </source>
</evidence>
<comment type="subcellular location">
    <subcellularLocation>
        <location evidence="9">Cell membrane</location>
        <topology evidence="9">Single-pass type II membrane protein</topology>
    </subcellularLocation>
</comment>
<evidence type="ECO:0000259" key="11">
    <source>
        <dbReference type="Pfam" id="PF03816"/>
    </source>
</evidence>
<dbReference type="NCBIfam" id="NF006897">
    <property type="entry name" value="PRK09379.1"/>
    <property type="match status" value="1"/>
</dbReference>
<dbReference type="PANTHER" id="PTHR33392">
    <property type="entry name" value="POLYISOPRENYL-TEICHOIC ACID--PEPTIDOGLYCAN TEICHOIC ACID TRANSFERASE TAGU"/>
    <property type="match status" value="1"/>
</dbReference>
<gene>
    <name evidence="9" type="primary">tagU</name>
    <name evidence="12" type="ORF">JYA63_07865</name>
</gene>
<evidence type="ECO:0000313" key="12">
    <source>
        <dbReference type="EMBL" id="MBN3554174.1"/>
    </source>
</evidence>
<dbReference type="EC" id="2.7.8.-" evidence="9"/>
<proteinExistence type="inferred from homology"/>
<feature type="domain" description="Cell envelope-related transcriptional attenuator" evidence="11">
    <location>
        <begin position="87"/>
        <end position="229"/>
    </location>
</feature>
<keyword evidence="6 9" id="KW-1133">Transmembrane helix</keyword>
<dbReference type="Gene3D" id="3.40.630.190">
    <property type="entry name" value="LCP protein"/>
    <property type="match status" value="1"/>
</dbReference>
<name>A0ABS2ZQ95_9BACL</name>
<dbReference type="Pfam" id="PF03816">
    <property type="entry name" value="LytR_cpsA_psr"/>
    <property type="match status" value="1"/>
</dbReference>
<dbReference type="RefSeq" id="WP_205725218.1">
    <property type="nucleotide sequence ID" value="NZ_JAFHKR010000038.1"/>
</dbReference>
<feature type="topological domain" description="Extracellular" evidence="9">
    <location>
        <begin position="36"/>
        <end position="311"/>
    </location>
</feature>
<comment type="function">
    <text evidence="9">May catalyze the final step in cell wall teichoic acid biosynthesis, the transfer of the anionic cell wall polymers (APs) from their lipid-linked precursor to the cell wall peptidoglycan (PG).</text>
</comment>
<evidence type="ECO:0000256" key="8">
    <source>
        <dbReference type="ARBA" id="ARBA00023316"/>
    </source>
</evidence>
<organism evidence="12 13">
    <name type="scientific">Fictibacillus nanhaiensis</name>
    <dbReference type="NCBI Taxonomy" id="742169"/>
    <lineage>
        <taxon>Bacteria</taxon>
        <taxon>Bacillati</taxon>
        <taxon>Bacillota</taxon>
        <taxon>Bacilli</taxon>
        <taxon>Bacillales</taxon>
        <taxon>Fictibacillaceae</taxon>
        <taxon>Fictibacillus</taxon>
    </lineage>
</organism>
<evidence type="ECO:0000256" key="3">
    <source>
        <dbReference type="ARBA" id="ARBA00022679"/>
    </source>
</evidence>
<sequence>MGLRSETKKKKRKPFLKGLLIFLSIILLAGAGYTYYVYHSVKEAAHKMHEKSEWSGSKKREKKLDLSTNPLSILVLGVDEREGDRGRSDTLMVVTVNPNDNSTYMTSIPRDTRTEIIGRGKEDKINHAYAFGGTNMTIQTVENFLDIPIDYYMKVNMESFKQIVDALGGVSVNNQRLAFNYQGYSFPKGTLNLTGDEALAYSRMRKADPRGDFGRNERQRQVVNGIINEGAQVSSITKLGNILDVLGDNIATNMSFDDMKDIQANYKGARKSVQSIEISGQGGKISGVYYFNVNEEERTRISSMLKKHLEL</sequence>
<evidence type="ECO:0000256" key="7">
    <source>
        <dbReference type="ARBA" id="ARBA00023136"/>
    </source>
</evidence>
<accession>A0ABS2ZQ95</accession>
<dbReference type="EMBL" id="JAFHKR010000038">
    <property type="protein sequence ID" value="MBN3554174.1"/>
    <property type="molecule type" value="Genomic_DNA"/>
</dbReference>
<keyword evidence="8 9" id="KW-0961">Cell wall biogenesis/degradation</keyword>
<comment type="pathway">
    <text evidence="9">Cell wall biogenesis.</text>
</comment>